<proteinExistence type="inferred from homology"/>
<keyword evidence="1 2" id="KW-0808">Transferase</keyword>
<name>A0ABY8VZZ7_9MYCO</name>
<dbReference type="InterPro" id="IPR036129">
    <property type="entry name" value="Glycerate_kinase_sf"/>
</dbReference>
<dbReference type="GO" id="GO:0008887">
    <property type="term" value="F:glycerate kinase activity"/>
    <property type="evidence" value="ECO:0007669"/>
    <property type="project" value="UniProtKB-EC"/>
</dbReference>
<dbReference type="PANTHER" id="PTHR21599:SF0">
    <property type="entry name" value="GLYCERATE KINASE"/>
    <property type="match status" value="1"/>
</dbReference>
<comment type="similarity">
    <text evidence="1">Belongs to the glycerate kinase type-1 family.</text>
</comment>
<dbReference type="Gene3D" id="3.90.1510.10">
    <property type="entry name" value="Glycerate kinase, domain 2"/>
    <property type="match status" value="2"/>
</dbReference>
<protein>
    <submittedName>
        <fullName evidence="2">Glycerate kinase</fullName>
        <ecNumber evidence="2">2.7.1.31</ecNumber>
    </submittedName>
</protein>
<keyword evidence="1 2" id="KW-0418">Kinase</keyword>
<evidence type="ECO:0000313" key="3">
    <source>
        <dbReference type="Proteomes" id="UP001236585"/>
    </source>
</evidence>
<dbReference type="InterPro" id="IPR018193">
    <property type="entry name" value="Glyc_kinase_flavodox-like_fold"/>
</dbReference>
<accession>A0ABY8VZZ7</accession>
<keyword evidence="3" id="KW-1185">Reference proteome</keyword>
<dbReference type="EC" id="2.7.1.31" evidence="2"/>
<gene>
    <name evidence="2" type="ORF">PT015_07170</name>
</gene>
<dbReference type="PIRSF" id="PIRSF006078">
    <property type="entry name" value="GlxK"/>
    <property type="match status" value="1"/>
</dbReference>
<evidence type="ECO:0000313" key="2">
    <source>
        <dbReference type="EMBL" id="WIM89220.1"/>
    </source>
</evidence>
<evidence type="ECO:0000256" key="1">
    <source>
        <dbReference type="PIRNR" id="PIRNR006078"/>
    </source>
</evidence>
<sequence>MTGPAHPAPALRLLIAPDSFGDTLTAVQAAAAIAAGWNRVRPGDRIIVAPQSDGGPGFVDVLAGRLGERRQTRVRGPLADDVSAEWVLDPASRTAYLEVAQACGLDLLGGPATPQTALAAHSRGVGQLIAAALEAGAARIVVGLGGSACTDGGRGLIDALGGLPAARQLLDGVELIAACDVEHPLLGPWGAARVFGPQKGADAATVAALDEGLERWAAELDAAAGRPISIEKGAGAAGGIGAALLTLGGRCESGASIIAAHTGLAADLAAVDLVITGEGKFDEQSLRGKVVGALARSSPVPVVVLAGQVELDEATFQAAGILGAAGVSDHAGSVRLAQADAANQLMGLASDVAARLGNSGATRYL</sequence>
<dbReference type="SUPFAM" id="SSF110738">
    <property type="entry name" value="Glycerate kinase I"/>
    <property type="match status" value="1"/>
</dbReference>
<organism evidence="2 3">
    <name type="scientific">Candidatus Mycobacterium wuenschmannii</name>
    <dbReference type="NCBI Taxonomy" id="3027808"/>
    <lineage>
        <taxon>Bacteria</taxon>
        <taxon>Bacillati</taxon>
        <taxon>Actinomycetota</taxon>
        <taxon>Actinomycetes</taxon>
        <taxon>Mycobacteriales</taxon>
        <taxon>Mycobacteriaceae</taxon>
        <taxon>Mycobacterium</taxon>
    </lineage>
</organism>
<reference evidence="2 3" key="1">
    <citation type="journal article" date="2023" name="Microbiol. Resour. Announc.">
        <title>Complete Genome Sequence of Mycobacterium wuenschmanii, a novel Nontuberculous Mycobacterium Isolated from a captive population of Amazon Milk Frogs.</title>
        <authorList>
            <person name="Hicks J."/>
            <person name="Zeineldin M."/>
            <person name="Ward H."/>
            <person name="Wuenschmann A."/>
            <person name="Camp P."/>
            <person name="Farrell D."/>
            <person name="Lehman K."/>
            <person name="Thacker T."/>
            <person name="Cuthbert E."/>
        </authorList>
    </citation>
    <scope>NUCLEOTIDE SEQUENCE [LARGE SCALE GENOMIC DNA]</scope>
    <source>
        <strain evidence="2 3">Wuenschmanii</strain>
    </source>
</reference>
<dbReference type="InterPro" id="IPR004381">
    <property type="entry name" value="Glycerate_kinase"/>
</dbReference>
<dbReference type="PANTHER" id="PTHR21599">
    <property type="entry name" value="GLYCERATE KINASE"/>
    <property type="match status" value="1"/>
</dbReference>
<dbReference type="Pfam" id="PF02595">
    <property type="entry name" value="Gly_kinase"/>
    <property type="match status" value="2"/>
</dbReference>
<dbReference type="EMBL" id="CP126981">
    <property type="protein sequence ID" value="WIM89220.1"/>
    <property type="molecule type" value="Genomic_DNA"/>
</dbReference>
<dbReference type="Proteomes" id="UP001236585">
    <property type="component" value="Chromosome"/>
</dbReference>